<evidence type="ECO:0000256" key="3">
    <source>
        <dbReference type="ARBA" id="ARBA00022692"/>
    </source>
</evidence>
<feature type="transmembrane region" description="Helical" evidence="6">
    <location>
        <begin position="281"/>
        <end position="301"/>
    </location>
</feature>
<keyword evidence="2" id="KW-1003">Cell membrane</keyword>
<evidence type="ECO:0000256" key="5">
    <source>
        <dbReference type="ARBA" id="ARBA00023136"/>
    </source>
</evidence>
<keyword evidence="5 6" id="KW-0472">Membrane</keyword>
<comment type="subcellular location">
    <subcellularLocation>
        <location evidence="1">Cell membrane</location>
        <topology evidence="1">Multi-pass membrane protein</topology>
    </subcellularLocation>
</comment>
<evidence type="ECO:0000313" key="8">
    <source>
        <dbReference type="EMBL" id="RZU15877.1"/>
    </source>
</evidence>
<sequence length="312" mass="33374">MSPMLVGGFLGALLGAGLLVVVLRLPFLRKPTVDERISPYLRDLGAPDVFVGVVDSRSPFYAILRLFGPSLRSAAARLERILGGANTVRRRLQRAGIQRTVEEFRIEQLLWGALAFGAGLVISIIAAAFDTGDPVALMVFCLVLGVVGVLGRDTYLTSQVRRRERRLLAELPTVAELLALSVAAGEGPAAALDRVTRSCRGDLADELERVLAETRAGESLVRALDALADRTGLLALSRFADGLAVALERGTPLADVLRAQAADIREAGRRELIESGARREVAMMVPVIFLVLPVTIAFAFYPGAVGIRLIAG</sequence>
<dbReference type="InterPro" id="IPR018076">
    <property type="entry name" value="T2SS_GspF_dom"/>
</dbReference>
<protein>
    <submittedName>
        <fullName evidence="8">Tight adherence protein C</fullName>
    </submittedName>
</protein>
<dbReference type="EMBL" id="SHKR01000012">
    <property type="protein sequence ID" value="RZU15877.1"/>
    <property type="molecule type" value="Genomic_DNA"/>
</dbReference>
<evidence type="ECO:0000313" key="9">
    <source>
        <dbReference type="Proteomes" id="UP000292027"/>
    </source>
</evidence>
<feature type="transmembrane region" description="Helical" evidence="6">
    <location>
        <begin position="6"/>
        <end position="27"/>
    </location>
</feature>
<dbReference type="Pfam" id="PF00482">
    <property type="entry name" value="T2SSF"/>
    <property type="match status" value="1"/>
</dbReference>
<dbReference type="OrthoDB" id="5185234at2"/>
<keyword evidence="4 6" id="KW-1133">Transmembrane helix</keyword>
<comment type="caution">
    <text evidence="8">The sequence shown here is derived from an EMBL/GenBank/DDBJ whole genome shotgun (WGS) entry which is preliminary data.</text>
</comment>
<dbReference type="RefSeq" id="WP_130444786.1">
    <property type="nucleotide sequence ID" value="NZ_SHKR01000012.1"/>
</dbReference>
<keyword evidence="3 6" id="KW-0812">Transmembrane</keyword>
<dbReference type="GO" id="GO:0005886">
    <property type="term" value="C:plasma membrane"/>
    <property type="evidence" value="ECO:0007669"/>
    <property type="project" value="UniProtKB-SubCell"/>
</dbReference>
<name>A0A4Q7WZ79_9ACTN</name>
<evidence type="ECO:0000256" key="6">
    <source>
        <dbReference type="SAM" id="Phobius"/>
    </source>
</evidence>
<dbReference type="AlphaFoldDB" id="A0A4Q7WZ79"/>
<evidence type="ECO:0000256" key="4">
    <source>
        <dbReference type="ARBA" id="ARBA00022989"/>
    </source>
</evidence>
<dbReference type="PANTHER" id="PTHR35007:SF2">
    <property type="entry name" value="PILUS ASSEMBLE PROTEIN"/>
    <property type="match status" value="1"/>
</dbReference>
<evidence type="ECO:0000256" key="1">
    <source>
        <dbReference type="ARBA" id="ARBA00004651"/>
    </source>
</evidence>
<evidence type="ECO:0000256" key="2">
    <source>
        <dbReference type="ARBA" id="ARBA00022475"/>
    </source>
</evidence>
<gene>
    <name evidence="8" type="ORF">EV645_3416</name>
</gene>
<dbReference type="PANTHER" id="PTHR35007">
    <property type="entry name" value="INTEGRAL MEMBRANE PROTEIN-RELATED"/>
    <property type="match status" value="1"/>
</dbReference>
<accession>A0A4Q7WZ79</accession>
<feature type="transmembrane region" description="Helical" evidence="6">
    <location>
        <begin position="109"/>
        <end position="129"/>
    </location>
</feature>
<evidence type="ECO:0000259" key="7">
    <source>
        <dbReference type="Pfam" id="PF00482"/>
    </source>
</evidence>
<reference evidence="8 9" key="1">
    <citation type="journal article" date="2015" name="Stand. Genomic Sci.">
        <title>Genomic Encyclopedia of Bacterial and Archaeal Type Strains, Phase III: the genomes of soil and plant-associated and newly described type strains.</title>
        <authorList>
            <person name="Whitman W.B."/>
            <person name="Woyke T."/>
            <person name="Klenk H.P."/>
            <person name="Zhou Y."/>
            <person name="Lilburn T.G."/>
            <person name="Beck B.J."/>
            <person name="De Vos P."/>
            <person name="Vandamme P."/>
            <person name="Eisen J.A."/>
            <person name="Garrity G."/>
            <person name="Hugenholtz P."/>
            <person name="Kyrpides N.C."/>
        </authorList>
    </citation>
    <scope>NUCLEOTIDE SEQUENCE [LARGE SCALE GENOMIC DNA]</scope>
    <source>
        <strain evidence="8 9">VKM Ac-2540</strain>
    </source>
</reference>
<feature type="transmembrane region" description="Helical" evidence="6">
    <location>
        <begin position="135"/>
        <end position="156"/>
    </location>
</feature>
<dbReference type="Proteomes" id="UP000292027">
    <property type="component" value="Unassembled WGS sequence"/>
</dbReference>
<feature type="domain" description="Type II secretion system protein GspF" evidence="7">
    <location>
        <begin position="176"/>
        <end position="298"/>
    </location>
</feature>
<proteinExistence type="predicted"/>
<organism evidence="8 9">
    <name type="scientific">Kribbella rubisoli</name>
    <dbReference type="NCBI Taxonomy" id="3075929"/>
    <lineage>
        <taxon>Bacteria</taxon>
        <taxon>Bacillati</taxon>
        <taxon>Actinomycetota</taxon>
        <taxon>Actinomycetes</taxon>
        <taxon>Propionibacteriales</taxon>
        <taxon>Kribbellaceae</taxon>
        <taxon>Kribbella</taxon>
    </lineage>
</organism>
<keyword evidence="9" id="KW-1185">Reference proteome</keyword>